<dbReference type="RefSeq" id="WP_010073783.1">
    <property type="nucleotide sequence ID" value="NC_014393.1"/>
</dbReference>
<dbReference type="AlphaFoldDB" id="D9SXE2"/>
<dbReference type="Pfam" id="PF22570">
    <property type="entry name" value="LiaF-TM"/>
    <property type="match status" value="1"/>
</dbReference>
<feature type="transmembrane region" description="Helical" evidence="1">
    <location>
        <begin position="7"/>
        <end position="24"/>
    </location>
</feature>
<keyword evidence="4" id="KW-1185">Reference proteome</keyword>
<proteinExistence type="predicted"/>
<protein>
    <recommendedName>
        <fullName evidence="2">LiaF transmembrane domain-containing protein</fullName>
    </recommendedName>
</protein>
<evidence type="ECO:0000259" key="2">
    <source>
        <dbReference type="Pfam" id="PF22570"/>
    </source>
</evidence>
<keyword evidence="1" id="KW-1133">Transmembrane helix</keyword>
<dbReference type="InterPro" id="IPR054331">
    <property type="entry name" value="LiaF_TM"/>
</dbReference>
<dbReference type="HOGENOM" id="CLU_2367857_0_0_9"/>
<dbReference type="Proteomes" id="UP000002730">
    <property type="component" value="Chromosome"/>
</dbReference>
<evidence type="ECO:0000313" key="4">
    <source>
        <dbReference type="Proteomes" id="UP000002730"/>
    </source>
</evidence>
<sequence>MQKSVGNISTAIGFILLGIMMLLRQSNIEILKNIMVFWPIILVVFGIELLIEAKRLKENQVIKFNKGFILLVILAMVIDGYYSVSDSILNCIRTF</sequence>
<evidence type="ECO:0000313" key="3">
    <source>
        <dbReference type="EMBL" id="ADL53445.1"/>
    </source>
</evidence>
<evidence type="ECO:0000256" key="1">
    <source>
        <dbReference type="SAM" id="Phobius"/>
    </source>
</evidence>
<keyword evidence="1" id="KW-0812">Transmembrane</keyword>
<accession>D9SXE2</accession>
<dbReference type="STRING" id="573061.Clocel_3775"/>
<name>D9SXE2_CLOC7</name>
<reference evidence="3 4" key="1">
    <citation type="submission" date="2010-08" db="EMBL/GenBank/DDBJ databases">
        <title>Complete sequence of Clostridium cellulovorans 743B.</title>
        <authorList>
            <consortium name="US DOE Joint Genome Institute"/>
            <person name="Lucas S."/>
            <person name="Copeland A."/>
            <person name="Lapidus A."/>
            <person name="Cheng J.-F."/>
            <person name="Bruce D."/>
            <person name="Goodwin L."/>
            <person name="Pitluck S."/>
            <person name="Chertkov O."/>
            <person name="Detter J.C."/>
            <person name="Han C."/>
            <person name="Tapia R."/>
            <person name="Land M."/>
            <person name="Hauser L."/>
            <person name="Chang Y.-J."/>
            <person name="Jeffries C."/>
            <person name="Kyrpides N."/>
            <person name="Ivanova N."/>
            <person name="Mikhailova N."/>
            <person name="Hemme C.L."/>
            <person name="Woyke T."/>
        </authorList>
    </citation>
    <scope>NUCLEOTIDE SEQUENCE [LARGE SCALE GENOMIC DNA]</scope>
    <source>
        <strain evidence="4">ATCC 35296 / DSM 3052 / OCM 3 / 743B</strain>
    </source>
</reference>
<gene>
    <name evidence="3" type="ordered locus">Clocel_3775</name>
</gene>
<dbReference type="KEGG" id="ccb:Clocel_3775"/>
<feature type="domain" description="LiaF transmembrane" evidence="2">
    <location>
        <begin position="10"/>
        <end position="80"/>
    </location>
</feature>
<feature type="transmembrane region" description="Helical" evidence="1">
    <location>
        <begin position="63"/>
        <end position="84"/>
    </location>
</feature>
<feature type="transmembrane region" description="Helical" evidence="1">
    <location>
        <begin position="30"/>
        <end position="51"/>
    </location>
</feature>
<keyword evidence="1" id="KW-0472">Membrane</keyword>
<dbReference type="EMBL" id="CP002160">
    <property type="protein sequence ID" value="ADL53445.1"/>
    <property type="molecule type" value="Genomic_DNA"/>
</dbReference>
<organism evidence="3 4">
    <name type="scientific">Clostridium cellulovorans (strain ATCC 35296 / DSM 3052 / OCM 3 / 743B)</name>
    <dbReference type="NCBI Taxonomy" id="573061"/>
    <lineage>
        <taxon>Bacteria</taxon>
        <taxon>Bacillati</taxon>
        <taxon>Bacillota</taxon>
        <taxon>Clostridia</taxon>
        <taxon>Eubacteriales</taxon>
        <taxon>Clostridiaceae</taxon>
        <taxon>Clostridium</taxon>
    </lineage>
</organism>